<dbReference type="SUPFAM" id="SSF47598">
    <property type="entry name" value="Ribbon-helix-helix"/>
    <property type="match status" value="1"/>
</dbReference>
<keyword evidence="2" id="KW-1277">Toxin-antitoxin system</keyword>
<comment type="caution">
    <text evidence="3">The sequence shown here is derived from an EMBL/GenBank/DDBJ whole genome shotgun (WGS) entry which is preliminary data.</text>
</comment>
<dbReference type="InterPro" id="IPR010985">
    <property type="entry name" value="Ribbon_hlx_hlx"/>
</dbReference>
<dbReference type="InterPro" id="IPR022789">
    <property type="entry name" value="ParD"/>
</dbReference>
<dbReference type="CDD" id="cd22231">
    <property type="entry name" value="RHH_NikR_HicB-like"/>
    <property type="match status" value="1"/>
</dbReference>
<dbReference type="AlphaFoldDB" id="A0A956ND47"/>
<dbReference type="Proteomes" id="UP000739538">
    <property type="component" value="Unassembled WGS sequence"/>
</dbReference>
<evidence type="ECO:0000256" key="1">
    <source>
        <dbReference type="ARBA" id="ARBA00008580"/>
    </source>
</evidence>
<dbReference type="EMBL" id="JAGQHS010000066">
    <property type="protein sequence ID" value="MCA9756763.1"/>
    <property type="molecule type" value="Genomic_DNA"/>
</dbReference>
<dbReference type="Gene3D" id="6.10.10.120">
    <property type="entry name" value="Antitoxin ParD1-like"/>
    <property type="match status" value="1"/>
</dbReference>
<dbReference type="PANTHER" id="PTHR36582">
    <property type="entry name" value="ANTITOXIN PARD"/>
    <property type="match status" value="1"/>
</dbReference>
<organism evidence="3 4">
    <name type="scientific">Eiseniibacteriota bacterium</name>
    <dbReference type="NCBI Taxonomy" id="2212470"/>
    <lineage>
        <taxon>Bacteria</taxon>
        <taxon>Candidatus Eiseniibacteriota</taxon>
    </lineage>
</organism>
<name>A0A956ND47_UNCEI</name>
<reference evidence="3" key="1">
    <citation type="submission" date="2020-04" db="EMBL/GenBank/DDBJ databases">
        <authorList>
            <person name="Zhang T."/>
        </authorList>
    </citation>
    <scope>NUCLEOTIDE SEQUENCE</scope>
    <source>
        <strain evidence="3">HKST-UBA02</strain>
    </source>
</reference>
<dbReference type="GO" id="GO:0006355">
    <property type="term" value="P:regulation of DNA-templated transcription"/>
    <property type="evidence" value="ECO:0007669"/>
    <property type="project" value="InterPro"/>
</dbReference>
<dbReference type="PANTHER" id="PTHR36582:SF2">
    <property type="entry name" value="ANTITOXIN PARD"/>
    <property type="match status" value="1"/>
</dbReference>
<dbReference type="NCBIfam" id="TIGR02606">
    <property type="entry name" value="antidote_CC2985"/>
    <property type="match status" value="1"/>
</dbReference>
<evidence type="ECO:0000313" key="4">
    <source>
        <dbReference type="Proteomes" id="UP000739538"/>
    </source>
</evidence>
<gene>
    <name evidence="3" type="ORF">KDA27_13240</name>
</gene>
<evidence type="ECO:0000313" key="3">
    <source>
        <dbReference type="EMBL" id="MCA9756763.1"/>
    </source>
</evidence>
<dbReference type="Pfam" id="PF03693">
    <property type="entry name" value="ParD_antitoxin"/>
    <property type="match status" value="1"/>
</dbReference>
<protein>
    <submittedName>
        <fullName evidence="3">Type II toxin-antitoxin system ParD family antitoxin</fullName>
    </submittedName>
</protein>
<sequence length="112" mass="12759">MNVSLPPDQERFVRAMVAGGRYQTASEVIRDGLRMLEEAQHRRLLEKWLYEGLSDEERAQLPEGLVESARAAVRQVIDDGRRSGEEDGWLEREDVVARVARGRKSRRAKPGS</sequence>
<dbReference type="InterPro" id="IPR038296">
    <property type="entry name" value="ParD_sf"/>
</dbReference>
<evidence type="ECO:0000256" key="2">
    <source>
        <dbReference type="ARBA" id="ARBA00022649"/>
    </source>
</evidence>
<accession>A0A956ND47</accession>
<proteinExistence type="inferred from homology"/>
<reference evidence="3" key="2">
    <citation type="journal article" date="2021" name="Microbiome">
        <title>Successional dynamics and alternative stable states in a saline activated sludge microbial community over 9 years.</title>
        <authorList>
            <person name="Wang Y."/>
            <person name="Ye J."/>
            <person name="Ju F."/>
            <person name="Liu L."/>
            <person name="Boyd J.A."/>
            <person name="Deng Y."/>
            <person name="Parks D.H."/>
            <person name="Jiang X."/>
            <person name="Yin X."/>
            <person name="Woodcroft B.J."/>
            <person name="Tyson G.W."/>
            <person name="Hugenholtz P."/>
            <person name="Polz M.F."/>
            <person name="Zhang T."/>
        </authorList>
    </citation>
    <scope>NUCLEOTIDE SEQUENCE</scope>
    <source>
        <strain evidence="3">HKST-UBA02</strain>
    </source>
</reference>
<comment type="similarity">
    <text evidence="1">Belongs to the ParD antitoxin family.</text>
</comment>